<protein>
    <recommendedName>
        <fullName evidence="7">ABC-2 type transporter transmembrane domain-containing protein</fullName>
    </recommendedName>
</protein>
<sequence length="628" mass="72674">MNNGQNVYQGNADQIIGYCEQIGLQVQAYSNPLDTIMNNLNPIYNNQQSLVTYENYSRYLELAVTSFTTQQNGIIKRKTQSTFVQEFKMLFWRAKTHFWRSPTLLRAKLIAAFILSIFIGSLYWNVGDEMPNQSPELSKYSDVTKFLQNMNGACFMGGTGAFFSALHPMMMLFPVERDIFLKEENTKLYKIFPYFITKILVEIPSNISVSIILALILYWAFGFIWEVAKVIQFILITIAVSLSGNGIGIFTGCLFPDPKRAAQLGPVIMLPIQLFGGQLVNLKSIPKWISWFQYVSPFKYFLEAFGRTQLEDVEFNTIIQKDASFSLVTISPMEYYGRDFGLWNSIIVLFGVAIAFHILAVIMLNCSFFIQIMSQFDYIKCVLYFSLLPFVFGSEVNMSKSQNVFDDSSKGKSCKDQCKNNDDYDRCYNDCKIEKEQPIIQIISITFIVLGLMLILFIIWKRKQVLRLFHCVLNKRTIMMEQFLNNAILIKNSNVLLNQFRKVAKMLNQSKNELIFTQNGKLHKEEDVQIMCKINEKEQYIAISLLGNDKYGTWSGNGVTIIDFNNQLKIWFIKDYEEQQEARQSGLWEHLIYQGEFDEEVKAFSGQWHYDGFENDLTYSGTWILKIK</sequence>
<feature type="transmembrane region" description="Helical" evidence="6">
    <location>
        <begin position="376"/>
        <end position="393"/>
    </location>
</feature>
<evidence type="ECO:0000313" key="8">
    <source>
        <dbReference type="EMBL" id="CAD8069809.1"/>
    </source>
</evidence>
<dbReference type="GO" id="GO:0140359">
    <property type="term" value="F:ABC-type transporter activity"/>
    <property type="evidence" value="ECO:0007669"/>
    <property type="project" value="InterPro"/>
</dbReference>
<evidence type="ECO:0000256" key="4">
    <source>
        <dbReference type="ARBA" id="ARBA00022989"/>
    </source>
</evidence>
<dbReference type="Proteomes" id="UP000688137">
    <property type="component" value="Unassembled WGS sequence"/>
</dbReference>
<dbReference type="PANTHER" id="PTHR48041:SF139">
    <property type="entry name" value="PROTEIN SCARLET"/>
    <property type="match status" value="1"/>
</dbReference>
<keyword evidence="4 6" id="KW-1133">Transmembrane helix</keyword>
<evidence type="ECO:0000256" key="2">
    <source>
        <dbReference type="ARBA" id="ARBA00022448"/>
    </source>
</evidence>
<feature type="transmembrane region" description="Helical" evidence="6">
    <location>
        <begin position="233"/>
        <end position="255"/>
    </location>
</feature>
<organism evidence="8 9">
    <name type="scientific">Paramecium primaurelia</name>
    <dbReference type="NCBI Taxonomy" id="5886"/>
    <lineage>
        <taxon>Eukaryota</taxon>
        <taxon>Sar</taxon>
        <taxon>Alveolata</taxon>
        <taxon>Ciliophora</taxon>
        <taxon>Intramacronucleata</taxon>
        <taxon>Oligohymenophorea</taxon>
        <taxon>Peniculida</taxon>
        <taxon>Parameciidae</taxon>
        <taxon>Paramecium</taxon>
    </lineage>
</organism>
<comment type="subcellular location">
    <subcellularLocation>
        <location evidence="1">Membrane</location>
        <topology evidence="1">Multi-pass membrane protein</topology>
    </subcellularLocation>
</comment>
<dbReference type="EMBL" id="CAJJDM010000044">
    <property type="protein sequence ID" value="CAD8069809.1"/>
    <property type="molecule type" value="Genomic_DNA"/>
</dbReference>
<dbReference type="GO" id="GO:0016020">
    <property type="term" value="C:membrane"/>
    <property type="evidence" value="ECO:0007669"/>
    <property type="project" value="UniProtKB-SubCell"/>
</dbReference>
<dbReference type="InterPro" id="IPR050352">
    <property type="entry name" value="ABCG_transporters"/>
</dbReference>
<proteinExistence type="predicted"/>
<accession>A0A8S1LS44</accession>
<evidence type="ECO:0000313" key="9">
    <source>
        <dbReference type="Proteomes" id="UP000688137"/>
    </source>
</evidence>
<keyword evidence="2" id="KW-0813">Transport</keyword>
<gene>
    <name evidence="8" type="ORF">PPRIM_AZ9-3.1.T0440249</name>
</gene>
<dbReference type="Pfam" id="PF01061">
    <property type="entry name" value="ABC2_membrane"/>
    <property type="match status" value="1"/>
</dbReference>
<feature type="domain" description="ABC-2 type transporter transmembrane" evidence="7">
    <location>
        <begin position="86"/>
        <end position="305"/>
    </location>
</feature>
<evidence type="ECO:0000256" key="6">
    <source>
        <dbReference type="SAM" id="Phobius"/>
    </source>
</evidence>
<feature type="transmembrane region" description="Helical" evidence="6">
    <location>
        <begin position="146"/>
        <end position="173"/>
    </location>
</feature>
<reference evidence="8" key="1">
    <citation type="submission" date="2021-01" db="EMBL/GenBank/DDBJ databases">
        <authorList>
            <consortium name="Genoscope - CEA"/>
            <person name="William W."/>
        </authorList>
    </citation>
    <scope>NUCLEOTIDE SEQUENCE</scope>
</reference>
<dbReference type="PANTHER" id="PTHR48041">
    <property type="entry name" value="ABC TRANSPORTER G FAMILY MEMBER 28"/>
    <property type="match status" value="1"/>
</dbReference>
<evidence type="ECO:0000256" key="1">
    <source>
        <dbReference type="ARBA" id="ARBA00004141"/>
    </source>
</evidence>
<dbReference type="InterPro" id="IPR013525">
    <property type="entry name" value="ABC2_TM"/>
</dbReference>
<feature type="transmembrane region" description="Helical" evidence="6">
    <location>
        <begin position="194"/>
        <end position="221"/>
    </location>
</feature>
<feature type="transmembrane region" description="Helical" evidence="6">
    <location>
        <begin position="342"/>
        <end position="364"/>
    </location>
</feature>
<comment type="caution">
    <text evidence="8">The sequence shown here is derived from an EMBL/GenBank/DDBJ whole genome shotgun (WGS) entry which is preliminary data.</text>
</comment>
<keyword evidence="5 6" id="KW-0472">Membrane</keyword>
<dbReference type="AlphaFoldDB" id="A0A8S1LS44"/>
<evidence type="ECO:0000256" key="5">
    <source>
        <dbReference type="ARBA" id="ARBA00023136"/>
    </source>
</evidence>
<keyword evidence="3 6" id="KW-0812">Transmembrane</keyword>
<feature type="transmembrane region" description="Helical" evidence="6">
    <location>
        <begin position="439"/>
        <end position="460"/>
    </location>
</feature>
<evidence type="ECO:0000259" key="7">
    <source>
        <dbReference type="Pfam" id="PF01061"/>
    </source>
</evidence>
<keyword evidence="9" id="KW-1185">Reference proteome</keyword>
<evidence type="ECO:0000256" key="3">
    <source>
        <dbReference type="ARBA" id="ARBA00022692"/>
    </source>
</evidence>
<feature type="transmembrane region" description="Helical" evidence="6">
    <location>
        <begin position="109"/>
        <end position="126"/>
    </location>
</feature>
<name>A0A8S1LS44_PARPR</name>